<name>A0A1I4B993_9HYPH</name>
<dbReference type="Proteomes" id="UP000198755">
    <property type="component" value="Unassembled WGS sequence"/>
</dbReference>
<accession>A0A1I4B993</accession>
<dbReference type="EMBL" id="FOSN01000013">
    <property type="protein sequence ID" value="SFK64667.1"/>
    <property type="molecule type" value="Genomic_DNA"/>
</dbReference>
<evidence type="ECO:0000313" key="2">
    <source>
        <dbReference type="EMBL" id="SFK64667.1"/>
    </source>
</evidence>
<feature type="region of interest" description="Disordered" evidence="1">
    <location>
        <begin position="171"/>
        <end position="190"/>
    </location>
</feature>
<evidence type="ECO:0000256" key="1">
    <source>
        <dbReference type="SAM" id="MobiDB-lite"/>
    </source>
</evidence>
<keyword evidence="3" id="KW-1185">Reference proteome</keyword>
<sequence>MDSWISCGRTTLAQSLSRQIDPIGVVDDAVEDRVGERRDPNHVVPAVDRDLAGDDERPLIVSVFDDFQEVARLLGRQGLGPPIILCGPARSTMHKAVFSSATSKAAYSSTVVISFGMPGQYGQGEPTDRITKTTGRIGIELIHLFLFGGARTWRRGCLNVFMSLNARRNCRPRPSSAAGSKLRLRSRNGPRASVAPCAPYLPLLPDSARSALRQERCALSTSPSQRQWSRPTSIIRAREPEVMGGCQPRTRNVARLSSIVLSLFALLYRPETRSRAGRERRQTAP</sequence>
<gene>
    <name evidence="2" type="ORF">SAMN05444581_11382</name>
</gene>
<proteinExistence type="predicted"/>
<evidence type="ECO:0000313" key="3">
    <source>
        <dbReference type="Proteomes" id="UP000198755"/>
    </source>
</evidence>
<reference evidence="2 3" key="1">
    <citation type="submission" date="2016-10" db="EMBL/GenBank/DDBJ databases">
        <authorList>
            <person name="de Groot N.N."/>
        </authorList>
    </citation>
    <scope>NUCLEOTIDE SEQUENCE [LARGE SCALE GENOMIC DNA]</scope>
    <source>
        <strain evidence="2 3">NE2</strain>
    </source>
</reference>
<dbReference type="AlphaFoldDB" id="A0A1I4B993"/>
<protein>
    <submittedName>
        <fullName evidence="2">Uncharacterized protein</fullName>
    </submittedName>
</protein>
<organism evidence="2 3">
    <name type="scientific">Methylocapsa palsarum</name>
    <dbReference type="NCBI Taxonomy" id="1612308"/>
    <lineage>
        <taxon>Bacteria</taxon>
        <taxon>Pseudomonadati</taxon>
        <taxon>Pseudomonadota</taxon>
        <taxon>Alphaproteobacteria</taxon>
        <taxon>Hyphomicrobiales</taxon>
        <taxon>Beijerinckiaceae</taxon>
        <taxon>Methylocapsa</taxon>
    </lineage>
</organism>